<dbReference type="Pfam" id="PF03992">
    <property type="entry name" value="ABM"/>
    <property type="match status" value="1"/>
</dbReference>
<evidence type="ECO:0000313" key="3">
    <source>
        <dbReference type="Proteomes" id="UP000800235"/>
    </source>
</evidence>
<dbReference type="PROSITE" id="PS51725">
    <property type="entry name" value="ABM"/>
    <property type="match status" value="1"/>
</dbReference>
<accession>A0A9P4P025</accession>
<organism evidence="2 3">
    <name type="scientific">Tothia fuscella</name>
    <dbReference type="NCBI Taxonomy" id="1048955"/>
    <lineage>
        <taxon>Eukaryota</taxon>
        <taxon>Fungi</taxon>
        <taxon>Dikarya</taxon>
        <taxon>Ascomycota</taxon>
        <taxon>Pezizomycotina</taxon>
        <taxon>Dothideomycetes</taxon>
        <taxon>Pleosporomycetidae</taxon>
        <taxon>Venturiales</taxon>
        <taxon>Cylindrosympodiaceae</taxon>
        <taxon>Tothia</taxon>
    </lineage>
</organism>
<evidence type="ECO:0000313" key="2">
    <source>
        <dbReference type="EMBL" id="KAF2435699.1"/>
    </source>
</evidence>
<proteinExistence type="predicted"/>
<feature type="domain" description="ABM" evidence="1">
    <location>
        <begin position="5"/>
        <end position="100"/>
    </location>
</feature>
<dbReference type="Gene3D" id="3.30.70.100">
    <property type="match status" value="1"/>
</dbReference>
<dbReference type="Proteomes" id="UP000800235">
    <property type="component" value="Unassembled WGS sequence"/>
</dbReference>
<dbReference type="PANTHER" id="PTHR40624:SF1">
    <property type="entry name" value="BIOSYNTHESIS MONOOXYGENASE, PUTATIVE (AFU_ORTHOLOGUE AFUA_1G12025)-RELATED"/>
    <property type="match status" value="1"/>
</dbReference>
<evidence type="ECO:0000259" key="1">
    <source>
        <dbReference type="PROSITE" id="PS51725"/>
    </source>
</evidence>
<keyword evidence="3" id="KW-1185">Reference proteome</keyword>
<dbReference type="SUPFAM" id="SSF54909">
    <property type="entry name" value="Dimeric alpha+beta barrel"/>
    <property type="match status" value="2"/>
</dbReference>
<dbReference type="AlphaFoldDB" id="A0A9P4P025"/>
<reference evidence="2" key="1">
    <citation type="journal article" date="2020" name="Stud. Mycol.">
        <title>101 Dothideomycetes genomes: a test case for predicting lifestyles and emergence of pathogens.</title>
        <authorList>
            <person name="Haridas S."/>
            <person name="Albert R."/>
            <person name="Binder M."/>
            <person name="Bloem J."/>
            <person name="Labutti K."/>
            <person name="Salamov A."/>
            <person name="Andreopoulos B."/>
            <person name="Baker S."/>
            <person name="Barry K."/>
            <person name="Bills G."/>
            <person name="Bluhm B."/>
            <person name="Cannon C."/>
            <person name="Castanera R."/>
            <person name="Culley D."/>
            <person name="Daum C."/>
            <person name="Ezra D."/>
            <person name="Gonzalez J."/>
            <person name="Henrissat B."/>
            <person name="Kuo A."/>
            <person name="Liang C."/>
            <person name="Lipzen A."/>
            <person name="Lutzoni F."/>
            <person name="Magnuson J."/>
            <person name="Mondo S."/>
            <person name="Nolan M."/>
            <person name="Ohm R."/>
            <person name="Pangilinan J."/>
            <person name="Park H.-J."/>
            <person name="Ramirez L."/>
            <person name="Alfaro M."/>
            <person name="Sun H."/>
            <person name="Tritt A."/>
            <person name="Yoshinaga Y."/>
            <person name="Zwiers L.-H."/>
            <person name="Turgeon B."/>
            <person name="Goodwin S."/>
            <person name="Spatafora J."/>
            <person name="Crous P."/>
            <person name="Grigoriev I."/>
        </authorList>
    </citation>
    <scope>NUCLEOTIDE SEQUENCE</scope>
    <source>
        <strain evidence="2">CBS 130266</strain>
    </source>
</reference>
<protein>
    <recommendedName>
        <fullName evidence="1">ABM domain-containing protein</fullName>
    </recommendedName>
</protein>
<comment type="caution">
    <text evidence="2">The sequence shown here is derived from an EMBL/GenBank/DDBJ whole genome shotgun (WGS) entry which is preliminary data.</text>
</comment>
<dbReference type="OrthoDB" id="4520428at2759"/>
<dbReference type="EMBL" id="MU007012">
    <property type="protein sequence ID" value="KAF2435699.1"/>
    <property type="molecule type" value="Genomic_DNA"/>
</dbReference>
<dbReference type="InterPro" id="IPR007138">
    <property type="entry name" value="ABM_dom"/>
</dbReference>
<sequence length="218" mass="24075">MSKRVITTAHLQTPSKAIRDELIAIFKEITDFSKAHEPGVHRYITAVPVDASNETCIYMIEEYADQAASDSHINQPVVKKLISRMGASPPALTGAPEIYNLAPVTDFKKPAEPTSDTVMILAHYEYKDGKATDALEGWKALSDYCKEKEQETRGYCVMEDTAKSTVRTVEVYTDAKFVSDVHVKSDAVRANQEQNGANRTGVHGAVKLRIVQGFLGKQ</sequence>
<dbReference type="InterPro" id="IPR011008">
    <property type="entry name" value="Dimeric_a/b-barrel"/>
</dbReference>
<name>A0A9P4P025_9PEZI</name>
<gene>
    <name evidence="2" type="ORF">EJ08DRAFT_692276</name>
</gene>
<dbReference type="PANTHER" id="PTHR40624">
    <property type="entry name" value="BIOSYNTHESIS MONOOXYGENASE, PUTATIVE (AFU_ORTHOLOGUE AFUA_1G12025)-RELATED"/>
    <property type="match status" value="1"/>
</dbReference>